<evidence type="ECO:0000256" key="1">
    <source>
        <dbReference type="ARBA" id="ARBA00022553"/>
    </source>
</evidence>
<dbReference type="InterPro" id="IPR036388">
    <property type="entry name" value="WH-like_DNA-bd_sf"/>
</dbReference>
<dbReference type="InterPro" id="IPR000792">
    <property type="entry name" value="Tscrpt_reg_LuxR_C"/>
</dbReference>
<keyword evidence="1" id="KW-0597">Phosphoprotein</keyword>
<dbReference type="Pfam" id="PF00196">
    <property type="entry name" value="GerE"/>
    <property type="match status" value="1"/>
</dbReference>
<name>A0A485M7E1_9ZZZZ</name>
<dbReference type="Gene3D" id="3.40.50.2300">
    <property type="match status" value="1"/>
</dbReference>
<accession>A0A485M7E1</accession>
<dbReference type="GO" id="GO:0000160">
    <property type="term" value="P:phosphorelay signal transduction system"/>
    <property type="evidence" value="ECO:0007669"/>
    <property type="project" value="InterPro"/>
</dbReference>
<evidence type="ECO:0000256" key="2">
    <source>
        <dbReference type="ARBA" id="ARBA00023015"/>
    </source>
</evidence>
<dbReference type="InterPro" id="IPR001789">
    <property type="entry name" value="Sig_transdc_resp-reg_receiver"/>
</dbReference>
<evidence type="ECO:0000313" key="7">
    <source>
        <dbReference type="EMBL" id="VFU18844.1"/>
    </source>
</evidence>
<dbReference type="Pfam" id="PF00072">
    <property type="entry name" value="Response_reg"/>
    <property type="match status" value="1"/>
</dbReference>
<organism evidence="7">
    <name type="scientific">anaerobic digester metagenome</name>
    <dbReference type="NCBI Taxonomy" id="1263854"/>
    <lineage>
        <taxon>unclassified sequences</taxon>
        <taxon>metagenomes</taxon>
        <taxon>ecological metagenomes</taxon>
    </lineage>
</organism>
<proteinExistence type="predicted"/>
<dbReference type="PRINTS" id="PR00038">
    <property type="entry name" value="HTHLUXR"/>
</dbReference>
<dbReference type="Gene3D" id="1.10.10.10">
    <property type="entry name" value="Winged helix-like DNA-binding domain superfamily/Winged helix DNA-binding domain"/>
    <property type="match status" value="1"/>
</dbReference>
<dbReference type="PANTHER" id="PTHR44688:SF16">
    <property type="entry name" value="DNA-BINDING TRANSCRIPTIONAL ACTIVATOR DEVR_DOSR"/>
    <property type="match status" value="1"/>
</dbReference>
<protein>
    <submittedName>
        <fullName evidence="7">Nodulation protein W</fullName>
    </submittedName>
</protein>
<dbReference type="SUPFAM" id="SSF52172">
    <property type="entry name" value="CheY-like"/>
    <property type="match status" value="1"/>
</dbReference>
<dbReference type="PROSITE" id="PS50110">
    <property type="entry name" value="RESPONSE_REGULATORY"/>
    <property type="match status" value="1"/>
</dbReference>
<keyword evidence="4" id="KW-0804">Transcription</keyword>
<dbReference type="SMART" id="SM00448">
    <property type="entry name" value="REC"/>
    <property type="match status" value="1"/>
</dbReference>
<dbReference type="CDD" id="cd17537">
    <property type="entry name" value="REC_FixJ"/>
    <property type="match status" value="1"/>
</dbReference>
<dbReference type="AlphaFoldDB" id="A0A485M7E1"/>
<dbReference type="SUPFAM" id="SSF46894">
    <property type="entry name" value="C-terminal effector domain of the bipartite response regulators"/>
    <property type="match status" value="1"/>
</dbReference>
<sequence>MNDRSDAEILIIDDDASMRKALERLLRSMGYRTRTFCSAQEFLDTDFQSDSVACIVLDVKMPGMSGTDLQKELRKRDLPFPIVFITGHGTIPMSVQAMKHGAVDFLEKPFDEHALVQAISRAVEKGRQTMAFKREISDLEERYQQLTPREKEVLALVVAGMLNKQIAAELGTSEKTIKVHRGRVMEKMQAGSLADLVRMAEKLNIPTP</sequence>
<keyword evidence="2" id="KW-0805">Transcription regulation</keyword>
<dbReference type="GO" id="GO:0006355">
    <property type="term" value="P:regulation of DNA-templated transcription"/>
    <property type="evidence" value="ECO:0007669"/>
    <property type="project" value="InterPro"/>
</dbReference>
<gene>
    <name evidence="7" type="primary">nodW</name>
    <name evidence="7" type="ORF">SCFA_90048</name>
</gene>
<keyword evidence="3" id="KW-0238">DNA-binding</keyword>
<evidence type="ECO:0000259" key="5">
    <source>
        <dbReference type="PROSITE" id="PS50043"/>
    </source>
</evidence>
<dbReference type="FunFam" id="3.40.50.2300:FF:000018">
    <property type="entry name" value="DNA-binding transcriptional regulator NtrC"/>
    <property type="match status" value="1"/>
</dbReference>
<dbReference type="InterPro" id="IPR016032">
    <property type="entry name" value="Sig_transdc_resp-reg_C-effctor"/>
</dbReference>
<evidence type="ECO:0000256" key="3">
    <source>
        <dbReference type="ARBA" id="ARBA00023125"/>
    </source>
</evidence>
<feature type="domain" description="HTH luxR-type" evidence="5">
    <location>
        <begin position="139"/>
        <end position="204"/>
    </location>
</feature>
<dbReference type="GO" id="GO:0003677">
    <property type="term" value="F:DNA binding"/>
    <property type="evidence" value="ECO:0007669"/>
    <property type="project" value="UniProtKB-KW"/>
</dbReference>
<dbReference type="PROSITE" id="PS50043">
    <property type="entry name" value="HTH_LUXR_2"/>
    <property type="match status" value="1"/>
</dbReference>
<evidence type="ECO:0000259" key="6">
    <source>
        <dbReference type="PROSITE" id="PS50110"/>
    </source>
</evidence>
<evidence type="ECO:0000256" key="4">
    <source>
        <dbReference type="ARBA" id="ARBA00023163"/>
    </source>
</evidence>
<dbReference type="PANTHER" id="PTHR44688">
    <property type="entry name" value="DNA-BINDING TRANSCRIPTIONAL ACTIVATOR DEVR_DOSR"/>
    <property type="match status" value="1"/>
</dbReference>
<dbReference type="SMART" id="SM00421">
    <property type="entry name" value="HTH_LUXR"/>
    <property type="match status" value="1"/>
</dbReference>
<reference evidence="7" key="1">
    <citation type="submission" date="2019-03" db="EMBL/GenBank/DDBJ databases">
        <authorList>
            <person name="Hao L."/>
        </authorList>
    </citation>
    <scope>NUCLEOTIDE SEQUENCE</scope>
</reference>
<dbReference type="CDD" id="cd06170">
    <property type="entry name" value="LuxR_C_like"/>
    <property type="match status" value="1"/>
</dbReference>
<dbReference type="EMBL" id="CAADRM010000158">
    <property type="protein sequence ID" value="VFU18844.1"/>
    <property type="molecule type" value="Genomic_DNA"/>
</dbReference>
<feature type="domain" description="Response regulatory" evidence="6">
    <location>
        <begin position="8"/>
        <end position="123"/>
    </location>
</feature>
<dbReference type="InterPro" id="IPR011006">
    <property type="entry name" value="CheY-like_superfamily"/>
</dbReference>